<accession>A0A494WMH6</accession>
<protein>
    <recommendedName>
        <fullName evidence="7">tRNA-dihydrouridine synthase</fullName>
        <ecNumber evidence="7">1.3.1.-</ecNumber>
    </recommendedName>
</protein>
<dbReference type="OrthoDB" id="9764501at2"/>
<keyword evidence="3 7" id="KW-0288">FMN</keyword>
<feature type="active site" description="Proton donor" evidence="8">
    <location>
        <position position="95"/>
    </location>
</feature>
<name>A0A494WMH6_CLOS5</name>
<dbReference type="KEGG" id="csci:HDCHBGLK_02704"/>
<keyword evidence="2 7" id="KW-0285">Flavoprotein</keyword>
<evidence type="ECO:0000256" key="3">
    <source>
        <dbReference type="ARBA" id="ARBA00022643"/>
    </source>
</evidence>
<proteinExistence type="inferred from homology"/>
<evidence type="ECO:0000256" key="5">
    <source>
        <dbReference type="ARBA" id="ARBA00022857"/>
    </source>
</evidence>
<feature type="binding site" evidence="9">
    <location>
        <position position="134"/>
    </location>
    <ligand>
        <name>FMN</name>
        <dbReference type="ChEBI" id="CHEBI:58210"/>
    </ligand>
</feature>
<dbReference type="InterPro" id="IPR035587">
    <property type="entry name" value="DUS-like_FMN-bd"/>
</dbReference>
<dbReference type="RefSeq" id="WP_039909244.1">
    <property type="nucleotide sequence ID" value="NZ_CP036170.1"/>
</dbReference>
<dbReference type="Gene3D" id="3.20.20.70">
    <property type="entry name" value="Aldolase class I"/>
    <property type="match status" value="1"/>
</dbReference>
<dbReference type="EMBL" id="CP036170">
    <property type="protein sequence ID" value="QBF75295.1"/>
    <property type="molecule type" value="Genomic_DNA"/>
</dbReference>
<dbReference type="SUPFAM" id="SSF51395">
    <property type="entry name" value="FMN-linked oxidoreductases"/>
    <property type="match status" value="1"/>
</dbReference>
<reference evidence="11 12" key="1">
    <citation type="journal article" date="2019" name="Appl. Environ. Microbiol.">
        <title>Clostridium scindens ATCC 35704: integration of nutritional requirements, the complete genome sequence, and global transcriptional responses to bile acids.</title>
        <authorList>
            <person name="Devendran S."/>
            <person name="Shrestha R."/>
            <person name="Alves J.M.P."/>
            <person name="Wolf P.G."/>
            <person name="Ly L."/>
            <person name="Hernandez A.G."/>
            <person name="Mendez-Garcia C."/>
            <person name="Inboden A."/>
            <person name="Wiley J."/>
            <person name="Paul O."/>
            <person name="Allen A."/>
            <person name="Springer E."/>
            <person name="Wright C.L."/>
            <person name="Fields C.J."/>
            <person name="Daniel S.L."/>
            <person name="Ridlon J.M."/>
        </authorList>
    </citation>
    <scope>NUCLEOTIDE SEQUENCE [LARGE SCALE GENOMIC DNA]</scope>
    <source>
        <strain evidence="11 12">ATCC 35704</strain>
    </source>
</reference>
<evidence type="ECO:0000256" key="8">
    <source>
        <dbReference type="PIRSR" id="PIRSR006621-1"/>
    </source>
</evidence>
<dbReference type="PROSITE" id="PS01136">
    <property type="entry name" value="UPF0034"/>
    <property type="match status" value="1"/>
</dbReference>
<keyword evidence="6 7" id="KW-0560">Oxidoreductase</keyword>
<dbReference type="EC" id="1.3.1.-" evidence="7"/>
<dbReference type="AlphaFoldDB" id="A0A494WMH6"/>
<evidence type="ECO:0000256" key="4">
    <source>
        <dbReference type="ARBA" id="ARBA00022694"/>
    </source>
</evidence>
<dbReference type="GeneID" id="62696897"/>
<keyword evidence="4 7" id="KW-0819">tRNA processing</keyword>
<evidence type="ECO:0000256" key="6">
    <source>
        <dbReference type="ARBA" id="ARBA00023002"/>
    </source>
</evidence>
<evidence type="ECO:0000259" key="10">
    <source>
        <dbReference type="Pfam" id="PF01207"/>
    </source>
</evidence>
<dbReference type="GO" id="GO:0017150">
    <property type="term" value="F:tRNA dihydrouridine synthase activity"/>
    <property type="evidence" value="ECO:0007669"/>
    <property type="project" value="InterPro"/>
</dbReference>
<keyword evidence="9" id="KW-0547">Nucleotide-binding</keyword>
<dbReference type="Proteomes" id="UP000289664">
    <property type="component" value="Chromosome"/>
</dbReference>
<dbReference type="CDD" id="cd02801">
    <property type="entry name" value="DUS_like_FMN"/>
    <property type="match status" value="1"/>
</dbReference>
<dbReference type="InterPro" id="IPR001269">
    <property type="entry name" value="DUS_fam"/>
</dbReference>
<comment type="similarity">
    <text evidence="7">Belongs to the dus family.</text>
</comment>
<evidence type="ECO:0000256" key="9">
    <source>
        <dbReference type="PIRSR" id="PIRSR006621-2"/>
    </source>
</evidence>
<dbReference type="Pfam" id="PF01207">
    <property type="entry name" value="Dus"/>
    <property type="match status" value="1"/>
</dbReference>
<evidence type="ECO:0000313" key="11">
    <source>
        <dbReference type="EMBL" id="QBF75295.1"/>
    </source>
</evidence>
<feature type="binding site" evidence="9">
    <location>
        <position position="65"/>
    </location>
    <ligand>
        <name>FMN</name>
        <dbReference type="ChEBI" id="CHEBI:58210"/>
    </ligand>
</feature>
<gene>
    <name evidence="11" type="primary">dus_2</name>
    <name evidence="11" type="ORF">HDCHBGLK_02704</name>
</gene>
<evidence type="ECO:0000256" key="2">
    <source>
        <dbReference type="ARBA" id="ARBA00022630"/>
    </source>
</evidence>
<evidence type="ECO:0000313" key="12">
    <source>
        <dbReference type="Proteomes" id="UP000289664"/>
    </source>
</evidence>
<feature type="binding site" evidence="9">
    <location>
        <position position="163"/>
    </location>
    <ligand>
        <name>FMN</name>
        <dbReference type="ChEBI" id="CHEBI:58210"/>
    </ligand>
</feature>
<comment type="cofactor">
    <cofactor evidence="1 7 9">
        <name>FMN</name>
        <dbReference type="ChEBI" id="CHEBI:58210"/>
    </cofactor>
</comment>
<dbReference type="PANTHER" id="PTHR45846:SF1">
    <property type="entry name" value="TRNA-DIHYDROURIDINE(47) SYNTHASE [NAD(P)(+)]-LIKE"/>
    <property type="match status" value="1"/>
</dbReference>
<keyword evidence="5" id="KW-0521">NADP</keyword>
<sequence>MNRYYLAPLEGITTHIYRRAYHACFHPMNKYFTPFLVPHTKRGFNTRELNDILPENNEGMRLVPQILTNDAKGFLQTVKKLEDYGYEEVNLNLGCPSKTVVSKNRGSGFLAMPDELDRFLDEIYSGTQVRISIKTRIGKHSPDEFGRLLEIYNQYPVEELIIHPRLQQDFYKNTPNLEVFAEAVRESRNPLCYNGDIFSVTDRDRIKERFPEVKTYMMGRGILVNPGLAGELAGEEPADWDRIRRFHDQIYEDYQRISMGDKNVLFKMKELWCYLGHHFPGCEKQLKKIRKAERLDRYEAAVAEIL</sequence>
<feature type="binding site" evidence="9">
    <location>
        <begin position="219"/>
        <end position="220"/>
    </location>
    <ligand>
        <name>FMN</name>
        <dbReference type="ChEBI" id="CHEBI:58210"/>
    </ligand>
</feature>
<organism evidence="11 12">
    <name type="scientific">Clostridium scindens (strain ATCC 35704 / DSM 5676 / VPI 13733 / 19)</name>
    <dbReference type="NCBI Taxonomy" id="411468"/>
    <lineage>
        <taxon>Bacteria</taxon>
        <taxon>Bacillati</taxon>
        <taxon>Bacillota</taxon>
        <taxon>Clostridia</taxon>
        <taxon>Lachnospirales</taxon>
        <taxon>Lachnospiraceae</taxon>
    </lineage>
</organism>
<dbReference type="PANTHER" id="PTHR45846">
    <property type="entry name" value="TRNA-DIHYDROURIDINE(47) SYNTHASE [NAD(P)(+)]-LIKE"/>
    <property type="match status" value="1"/>
</dbReference>
<comment type="function">
    <text evidence="7">Catalyzes the synthesis of 5,6-dihydrouridine (D), a modified base found in the D-loop of most tRNAs, via the reduction of the C5-C6 double bond in target uridines.</text>
</comment>
<feature type="domain" description="DUS-like FMN-binding" evidence="10">
    <location>
        <begin position="6"/>
        <end position="259"/>
    </location>
</feature>
<dbReference type="GO" id="GO:0050660">
    <property type="term" value="F:flavin adenine dinucleotide binding"/>
    <property type="evidence" value="ECO:0007669"/>
    <property type="project" value="InterPro"/>
</dbReference>
<evidence type="ECO:0000256" key="7">
    <source>
        <dbReference type="PIRNR" id="PIRNR006621"/>
    </source>
</evidence>
<dbReference type="PIRSF" id="PIRSF006621">
    <property type="entry name" value="Dus"/>
    <property type="match status" value="1"/>
</dbReference>
<dbReference type="InterPro" id="IPR013785">
    <property type="entry name" value="Aldolase_TIM"/>
</dbReference>
<evidence type="ECO:0000256" key="1">
    <source>
        <dbReference type="ARBA" id="ARBA00001917"/>
    </source>
</evidence>
<dbReference type="GO" id="GO:0003723">
    <property type="term" value="F:RNA binding"/>
    <property type="evidence" value="ECO:0007669"/>
    <property type="project" value="TreeGrafter"/>
</dbReference>
<keyword evidence="12" id="KW-1185">Reference proteome</keyword>
<dbReference type="InterPro" id="IPR018517">
    <property type="entry name" value="tRNA_hU_synthase_CS"/>
</dbReference>